<evidence type="ECO:0000313" key="2">
    <source>
        <dbReference type="EMBL" id="GAI93659.1"/>
    </source>
</evidence>
<name>X1UMU3_9ZZZZ</name>
<keyword evidence="1" id="KW-0812">Transmembrane</keyword>
<proteinExistence type="predicted"/>
<sequence>MMHYGQNDPRWRDFEYAPGYTILGAGCLLTSIAMVGSLYYGKGITPLSVAHV</sequence>
<gene>
    <name evidence="2" type="ORF">S12H4_32847</name>
</gene>
<protein>
    <submittedName>
        <fullName evidence="2">Uncharacterized protein</fullName>
    </submittedName>
</protein>
<accession>X1UMU3</accession>
<reference evidence="2" key="1">
    <citation type="journal article" date="2014" name="Front. Microbiol.">
        <title>High frequency of phylogenetically diverse reductive dehalogenase-homologous genes in deep subseafloor sedimentary metagenomes.</title>
        <authorList>
            <person name="Kawai M."/>
            <person name="Futagami T."/>
            <person name="Toyoda A."/>
            <person name="Takaki Y."/>
            <person name="Nishi S."/>
            <person name="Hori S."/>
            <person name="Arai W."/>
            <person name="Tsubouchi T."/>
            <person name="Morono Y."/>
            <person name="Uchiyama I."/>
            <person name="Ito T."/>
            <person name="Fujiyama A."/>
            <person name="Inagaki F."/>
            <person name="Takami H."/>
        </authorList>
    </citation>
    <scope>NUCLEOTIDE SEQUENCE</scope>
    <source>
        <strain evidence="2">Expedition CK06-06</strain>
    </source>
</reference>
<comment type="caution">
    <text evidence="2">The sequence shown here is derived from an EMBL/GenBank/DDBJ whole genome shotgun (WGS) entry which is preliminary data.</text>
</comment>
<feature type="non-terminal residue" evidence="2">
    <location>
        <position position="52"/>
    </location>
</feature>
<dbReference type="AlphaFoldDB" id="X1UMU3"/>
<keyword evidence="1" id="KW-0472">Membrane</keyword>
<keyword evidence="1" id="KW-1133">Transmembrane helix</keyword>
<organism evidence="2">
    <name type="scientific">marine sediment metagenome</name>
    <dbReference type="NCBI Taxonomy" id="412755"/>
    <lineage>
        <taxon>unclassified sequences</taxon>
        <taxon>metagenomes</taxon>
        <taxon>ecological metagenomes</taxon>
    </lineage>
</organism>
<dbReference type="EMBL" id="BARW01019295">
    <property type="protein sequence ID" value="GAI93659.1"/>
    <property type="molecule type" value="Genomic_DNA"/>
</dbReference>
<evidence type="ECO:0000256" key="1">
    <source>
        <dbReference type="SAM" id="Phobius"/>
    </source>
</evidence>
<feature type="transmembrane region" description="Helical" evidence="1">
    <location>
        <begin position="20"/>
        <end position="40"/>
    </location>
</feature>